<gene>
    <name evidence="2" type="ORF">NDU88_004671</name>
</gene>
<dbReference type="EMBL" id="JANPWB010000014">
    <property type="protein sequence ID" value="KAJ1099571.1"/>
    <property type="molecule type" value="Genomic_DNA"/>
</dbReference>
<protein>
    <submittedName>
        <fullName evidence="2">Uncharacterized protein</fullName>
    </submittedName>
</protein>
<dbReference type="Proteomes" id="UP001066276">
    <property type="component" value="Chromosome 10"/>
</dbReference>
<feature type="compositionally biased region" description="Basic residues" evidence="1">
    <location>
        <begin position="37"/>
        <end position="51"/>
    </location>
</feature>
<name>A0AAV7M6Y7_PLEWA</name>
<sequence length="91" mass="10017">MPLRGGAVTAGTGAEAVRWDEQRDQARSWTLRPLRPSQRRNRNKIGARKRTGGPGEVATEAARDLRDRLGQTTIAGVILNTTEPEKPDKLD</sequence>
<feature type="compositionally biased region" description="Basic and acidic residues" evidence="1">
    <location>
        <begin position="17"/>
        <end position="26"/>
    </location>
</feature>
<comment type="caution">
    <text evidence="2">The sequence shown here is derived from an EMBL/GenBank/DDBJ whole genome shotgun (WGS) entry which is preliminary data.</text>
</comment>
<keyword evidence="3" id="KW-1185">Reference proteome</keyword>
<feature type="compositionally biased region" description="Low complexity" evidence="1">
    <location>
        <begin position="1"/>
        <end position="16"/>
    </location>
</feature>
<proteinExistence type="predicted"/>
<evidence type="ECO:0000256" key="1">
    <source>
        <dbReference type="SAM" id="MobiDB-lite"/>
    </source>
</evidence>
<feature type="region of interest" description="Disordered" evidence="1">
    <location>
        <begin position="1"/>
        <end position="59"/>
    </location>
</feature>
<evidence type="ECO:0000313" key="3">
    <source>
        <dbReference type="Proteomes" id="UP001066276"/>
    </source>
</evidence>
<dbReference type="AlphaFoldDB" id="A0AAV7M6Y7"/>
<reference evidence="2" key="1">
    <citation type="journal article" date="2022" name="bioRxiv">
        <title>Sequencing and chromosome-scale assembly of the giantPleurodeles waltlgenome.</title>
        <authorList>
            <person name="Brown T."/>
            <person name="Elewa A."/>
            <person name="Iarovenko S."/>
            <person name="Subramanian E."/>
            <person name="Araus A.J."/>
            <person name="Petzold A."/>
            <person name="Susuki M."/>
            <person name="Suzuki K.-i.T."/>
            <person name="Hayashi T."/>
            <person name="Toyoda A."/>
            <person name="Oliveira C."/>
            <person name="Osipova E."/>
            <person name="Leigh N.D."/>
            <person name="Simon A."/>
            <person name="Yun M.H."/>
        </authorList>
    </citation>
    <scope>NUCLEOTIDE SEQUENCE</scope>
    <source>
        <strain evidence="2">20211129_DDA</strain>
        <tissue evidence="2">Liver</tissue>
    </source>
</reference>
<organism evidence="2 3">
    <name type="scientific">Pleurodeles waltl</name>
    <name type="common">Iberian ribbed newt</name>
    <dbReference type="NCBI Taxonomy" id="8319"/>
    <lineage>
        <taxon>Eukaryota</taxon>
        <taxon>Metazoa</taxon>
        <taxon>Chordata</taxon>
        <taxon>Craniata</taxon>
        <taxon>Vertebrata</taxon>
        <taxon>Euteleostomi</taxon>
        <taxon>Amphibia</taxon>
        <taxon>Batrachia</taxon>
        <taxon>Caudata</taxon>
        <taxon>Salamandroidea</taxon>
        <taxon>Salamandridae</taxon>
        <taxon>Pleurodelinae</taxon>
        <taxon>Pleurodeles</taxon>
    </lineage>
</organism>
<evidence type="ECO:0000313" key="2">
    <source>
        <dbReference type="EMBL" id="KAJ1099571.1"/>
    </source>
</evidence>
<accession>A0AAV7M6Y7</accession>